<dbReference type="InterPro" id="IPR032710">
    <property type="entry name" value="NTF2-like_dom_sf"/>
</dbReference>
<reference evidence="2 4" key="2">
    <citation type="submission" date="2019-09" db="EMBL/GenBank/DDBJ databases">
        <title>Biological control of the noxious weed angled onion (Allium triquetrum) thwarted by endophytic bacteria in Victoria, Australia.</title>
        <authorList>
            <person name="Tehranchian P."/>
            <person name="Adair R.J."/>
            <person name="Van T.H."/>
            <person name="Morrison P.D."/>
            <person name="Williams H."/>
            <person name="Lawrie A.C."/>
        </authorList>
    </citation>
    <scope>NUCLEOTIDE SEQUENCE [LARGE SCALE GENOMIC DNA]</scope>
    <source>
        <strain evidence="2 4">RPTAtOch1</strain>
    </source>
</reference>
<dbReference type="RefSeq" id="WP_095446801.1">
    <property type="nucleotide sequence ID" value="NZ_CP022604.1"/>
</dbReference>
<reference evidence="1 3" key="1">
    <citation type="submission" date="2017-07" db="EMBL/GenBank/DDBJ databases">
        <title>Phylogenetic study on the rhizospheric bacterium Ochrobactrum sp. A44.</title>
        <authorList>
            <person name="Krzyzanowska D.M."/>
            <person name="Ossowicki A."/>
            <person name="Rajewska M."/>
            <person name="Maciag T."/>
            <person name="Kaczynski Z."/>
            <person name="Czerwicka M."/>
            <person name="Jafra S."/>
        </authorList>
    </citation>
    <scope>NUCLEOTIDE SEQUENCE [LARGE SCALE GENOMIC DNA]</scope>
    <source>
        <strain evidence="1 3">A44</strain>
    </source>
</reference>
<organism evidence="1 3">
    <name type="scientific">Ochrobactrum quorumnocens</name>
    <dbReference type="NCBI Taxonomy" id="271865"/>
    <lineage>
        <taxon>Bacteria</taxon>
        <taxon>Pseudomonadati</taxon>
        <taxon>Pseudomonadota</taxon>
        <taxon>Alphaproteobacteria</taxon>
        <taxon>Hyphomicrobiales</taxon>
        <taxon>Brucellaceae</taxon>
        <taxon>Brucella/Ochrobactrum group</taxon>
        <taxon>Ochrobactrum</taxon>
    </lineage>
</organism>
<dbReference type="AlphaFoldDB" id="A0A248UIN5"/>
<proteinExistence type="predicted"/>
<gene>
    <name evidence="1" type="ORF">CES85_1347</name>
    <name evidence="2" type="ORF">F3W84_11890</name>
</gene>
<evidence type="ECO:0000313" key="4">
    <source>
        <dbReference type="Proteomes" id="UP000327108"/>
    </source>
</evidence>
<protein>
    <submittedName>
        <fullName evidence="2">Ester cyclase</fullName>
    </submittedName>
    <submittedName>
        <fullName evidence="1">SnoaL-like polyketide cyclase family protein</fullName>
    </submittedName>
</protein>
<keyword evidence="4" id="KW-1185">Reference proteome</keyword>
<name>A0A248UIN5_9HYPH</name>
<dbReference type="OrthoDB" id="9810441at2"/>
<dbReference type="InterPro" id="IPR009959">
    <property type="entry name" value="Cyclase_SnoaL-like"/>
</dbReference>
<dbReference type="Proteomes" id="UP000215256">
    <property type="component" value="Chromosome 1"/>
</dbReference>
<evidence type="ECO:0000313" key="2">
    <source>
        <dbReference type="EMBL" id="KAA9367790.1"/>
    </source>
</evidence>
<dbReference type="EMBL" id="VYXQ01000010">
    <property type="protein sequence ID" value="KAA9367790.1"/>
    <property type="molecule type" value="Genomic_DNA"/>
</dbReference>
<dbReference type="Proteomes" id="UP000327108">
    <property type="component" value="Unassembled WGS sequence"/>
</dbReference>
<dbReference type="SUPFAM" id="SSF54427">
    <property type="entry name" value="NTF2-like"/>
    <property type="match status" value="1"/>
</dbReference>
<dbReference type="GO" id="GO:0030638">
    <property type="term" value="P:polyketide metabolic process"/>
    <property type="evidence" value="ECO:0007669"/>
    <property type="project" value="InterPro"/>
</dbReference>
<evidence type="ECO:0000313" key="1">
    <source>
        <dbReference type="EMBL" id="ASV86544.1"/>
    </source>
</evidence>
<dbReference type="Gene3D" id="3.10.450.50">
    <property type="match status" value="1"/>
</dbReference>
<sequence length="130" mass="14931">MNVQKLRAAYNGYVSCLNAQDWPSLHHFVAETAQHNSRHLGLTGYREMLIRDYQQIPDLRFNIGLLVAEPPIIASRLDFDCTPIGSFLNLPVNGKKIQFSENVFYEFVDYKIDKVWSVIDKSAIEAQLSR</sequence>
<dbReference type="Pfam" id="PF07366">
    <property type="entry name" value="SnoaL"/>
    <property type="match status" value="1"/>
</dbReference>
<dbReference type="KEGG" id="och:CES85_1347"/>
<evidence type="ECO:0000313" key="3">
    <source>
        <dbReference type="Proteomes" id="UP000215256"/>
    </source>
</evidence>
<accession>A0A248UIN5</accession>
<dbReference type="EMBL" id="CP022604">
    <property type="protein sequence ID" value="ASV86544.1"/>
    <property type="molecule type" value="Genomic_DNA"/>
</dbReference>